<comment type="caution">
    <text evidence="4">The sequence shown here is derived from an EMBL/GenBank/DDBJ whole genome shotgun (WGS) entry which is preliminary data.</text>
</comment>
<dbReference type="SUPFAM" id="SSF56801">
    <property type="entry name" value="Acetyl-CoA synthetase-like"/>
    <property type="match status" value="1"/>
</dbReference>
<dbReference type="PANTHER" id="PTHR45527">
    <property type="entry name" value="NONRIBOSOMAL PEPTIDE SYNTHETASE"/>
    <property type="match status" value="1"/>
</dbReference>
<dbReference type="InterPro" id="IPR029479">
    <property type="entry name" value="Nitroreductase"/>
</dbReference>
<dbReference type="GO" id="GO:0043041">
    <property type="term" value="P:amino acid activation for nonribosomal peptide biosynthetic process"/>
    <property type="evidence" value="ECO:0007669"/>
    <property type="project" value="TreeGrafter"/>
</dbReference>
<dbReference type="Gene3D" id="3.30.300.30">
    <property type="match status" value="1"/>
</dbReference>
<sequence>MDPVTSPASVLVPPGQLDLWQRLNDTPEPAAASIADRVAAIAHDDPDRPAVIAARRQLSYAQLHHAARAVAERIAVERDTHQYTAVSICVEPGWEQVVAVTAATIAGVAWHAVDPAAAQSARWQHVKDRNSRLVLTQSWLDERLRWPPEVTRLLLDEEQSPNPTRDHLPAPDPVACWVDDGHGRPVPVSQVGVRSLVAELQTRLGLSHDDRVLAVCPLGSELAATAIFTMLAVGGAVVVPDDIDIRVPATWVDLVRQHDVTVWHSTPTLAAMLVEHLHHRGDDLPDTLRLALLGGEPLPLPVVTELRRLIGDELRVVNLGPGTVGGLWSTLLEIGEPDRRRGHLPVGAPLAGRRVYLLSESLTLCPAWVSGQLHVGGQVVAELPDQPGHPPVTRPDTGERVYRCDYTGRLLPDGVIDLLGDDDSQTDVSGHPLNLRDVEAALTTHPAILTAAVLPDGAGSVAYVKALPGSQLTSVEILAHLRRKMSPFLLPERVELVGALPLTRDGRTDRHVLASRSGSVRADRAAAVDAPFRATAPADLIARACRLAARILGVADVDPDMNLVDLGANSVQLVRLATQAEQELGIQVDVDELLRFPSVGVLVSVSLAAADDAGGPAGTDVPGDPLAHAPESGSDGILILGPVARVEFTSRRPGIRRDLAEAATVALPGGAPPEWLAGRRTTRRFGPAQVSLDALGRLLSAVARLDIASDPDGPGSGAGGNPRYGYPSAGTLYPVQVYLTTGPRGVAGLDPGAFYYHPERHELTVVNPGGEIGDEAHAWVNRPAVRTSSFAVYLVAARDAVEPMYGTRARDYCLIEAGAILQTLMAAAGADLGLCPVGEVDPEVAGTMLRLSDHHELLHTILGGSPDPDHHAAARDREAGMLRRLDGAFRTAPVPDGGA</sequence>
<dbReference type="InterPro" id="IPR009081">
    <property type="entry name" value="PP-bd_ACP"/>
</dbReference>
<dbReference type="InterPro" id="IPR036736">
    <property type="entry name" value="ACP-like_sf"/>
</dbReference>
<feature type="domain" description="Carrier" evidence="3">
    <location>
        <begin position="535"/>
        <end position="610"/>
    </location>
</feature>
<dbReference type="Pfam" id="PF13193">
    <property type="entry name" value="AMP-binding_C"/>
    <property type="match status" value="1"/>
</dbReference>
<dbReference type="GO" id="GO:0031177">
    <property type="term" value="F:phosphopantetheine binding"/>
    <property type="evidence" value="ECO:0007669"/>
    <property type="project" value="InterPro"/>
</dbReference>
<dbReference type="Pfam" id="PF00881">
    <property type="entry name" value="Nitroreductase"/>
    <property type="match status" value="1"/>
</dbReference>
<dbReference type="AlphaFoldDB" id="A0A2W2FWZ2"/>
<keyword evidence="5" id="KW-1185">Reference proteome</keyword>
<dbReference type="PANTHER" id="PTHR45527:SF1">
    <property type="entry name" value="FATTY ACID SYNTHASE"/>
    <property type="match status" value="1"/>
</dbReference>
<reference evidence="4 5" key="1">
    <citation type="submission" date="2018-01" db="EMBL/GenBank/DDBJ databases">
        <title>Draft genome sequence of Jishengella sp. NA12.</title>
        <authorList>
            <person name="Sahin N."/>
            <person name="Ay H."/>
            <person name="Saygin H."/>
        </authorList>
    </citation>
    <scope>NUCLEOTIDE SEQUENCE [LARGE SCALE GENOMIC DNA]</scope>
    <source>
        <strain evidence="4 5">NA12</strain>
    </source>
</reference>
<dbReference type="InterPro" id="IPR000415">
    <property type="entry name" value="Nitroreductase-like"/>
</dbReference>
<dbReference type="InterPro" id="IPR025110">
    <property type="entry name" value="AMP-bd_C"/>
</dbReference>
<dbReference type="GO" id="GO:0044550">
    <property type="term" value="P:secondary metabolite biosynthetic process"/>
    <property type="evidence" value="ECO:0007669"/>
    <property type="project" value="TreeGrafter"/>
</dbReference>
<keyword evidence="1" id="KW-0596">Phosphopantetheine</keyword>
<evidence type="ECO:0000313" key="5">
    <source>
        <dbReference type="Proteomes" id="UP000248924"/>
    </source>
</evidence>
<dbReference type="Pfam" id="PF00550">
    <property type="entry name" value="PP-binding"/>
    <property type="match status" value="1"/>
</dbReference>
<dbReference type="OrthoDB" id="3723182at2"/>
<dbReference type="RefSeq" id="WP_111213829.1">
    <property type="nucleotide sequence ID" value="NZ_POTY01000057.1"/>
</dbReference>
<evidence type="ECO:0000259" key="3">
    <source>
        <dbReference type="PROSITE" id="PS50075"/>
    </source>
</evidence>
<keyword evidence="2" id="KW-0597">Phosphoprotein</keyword>
<dbReference type="Pfam" id="PF00501">
    <property type="entry name" value="AMP-binding"/>
    <property type="match status" value="1"/>
</dbReference>
<proteinExistence type="predicted"/>
<dbReference type="PROSITE" id="PS50075">
    <property type="entry name" value="CARRIER"/>
    <property type="match status" value="1"/>
</dbReference>
<dbReference type="SMART" id="SM00823">
    <property type="entry name" value="PKS_PP"/>
    <property type="match status" value="1"/>
</dbReference>
<evidence type="ECO:0000256" key="2">
    <source>
        <dbReference type="ARBA" id="ARBA00022553"/>
    </source>
</evidence>
<dbReference type="InterPro" id="IPR045851">
    <property type="entry name" value="AMP-bd_C_sf"/>
</dbReference>
<gene>
    <name evidence="4" type="ORF">C1I95_11685</name>
</gene>
<dbReference type="InterPro" id="IPR006162">
    <property type="entry name" value="Ppantetheine_attach_site"/>
</dbReference>
<dbReference type="Proteomes" id="UP000248924">
    <property type="component" value="Unassembled WGS sequence"/>
</dbReference>
<dbReference type="Gene3D" id="3.40.50.12780">
    <property type="entry name" value="N-terminal domain of ligase-like"/>
    <property type="match status" value="1"/>
</dbReference>
<dbReference type="EMBL" id="POTY01000057">
    <property type="protein sequence ID" value="PZG19354.1"/>
    <property type="molecule type" value="Genomic_DNA"/>
</dbReference>
<name>A0A2W2FWZ2_9ACTN</name>
<dbReference type="SUPFAM" id="SSF47336">
    <property type="entry name" value="ACP-like"/>
    <property type="match status" value="1"/>
</dbReference>
<organism evidence="4 5">
    <name type="scientific">Micromonospora craterilacus</name>
    <dbReference type="NCBI Taxonomy" id="1655439"/>
    <lineage>
        <taxon>Bacteria</taxon>
        <taxon>Bacillati</taxon>
        <taxon>Actinomycetota</taxon>
        <taxon>Actinomycetes</taxon>
        <taxon>Micromonosporales</taxon>
        <taxon>Micromonosporaceae</taxon>
        <taxon>Micromonospora</taxon>
    </lineage>
</organism>
<accession>A0A2W2FWZ2</accession>
<protein>
    <recommendedName>
        <fullName evidence="3">Carrier domain-containing protein</fullName>
    </recommendedName>
</protein>
<evidence type="ECO:0000313" key="4">
    <source>
        <dbReference type="EMBL" id="PZG19354.1"/>
    </source>
</evidence>
<dbReference type="InterPro" id="IPR000873">
    <property type="entry name" value="AMP-dep_synth/lig_dom"/>
</dbReference>
<dbReference type="Gene3D" id="3.40.109.10">
    <property type="entry name" value="NADH Oxidase"/>
    <property type="match status" value="1"/>
</dbReference>
<dbReference type="InterPro" id="IPR020806">
    <property type="entry name" value="PKS_PP-bd"/>
</dbReference>
<dbReference type="SUPFAM" id="SSF55469">
    <property type="entry name" value="FMN-dependent nitroreductase-like"/>
    <property type="match status" value="1"/>
</dbReference>
<dbReference type="Gene3D" id="1.10.1200.10">
    <property type="entry name" value="ACP-like"/>
    <property type="match status" value="1"/>
</dbReference>
<dbReference type="InterPro" id="IPR042099">
    <property type="entry name" value="ANL_N_sf"/>
</dbReference>
<dbReference type="PROSITE" id="PS00012">
    <property type="entry name" value="PHOSPHOPANTETHEINE"/>
    <property type="match status" value="1"/>
</dbReference>
<dbReference type="GO" id="GO:0016491">
    <property type="term" value="F:oxidoreductase activity"/>
    <property type="evidence" value="ECO:0007669"/>
    <property type="project" value="InterPro"/>
</dbReference>
<evidence type="ECO:0000256" key="1">
    <source>
        <dbReference type="ARBA" id="ARBA00022450"/>
    </source>
</evidence>
<dbReference type="GO" id="GO:0005737">
    <property type="term" value="C:cytoplasm"/>
    <property type="evidence" value="ECO:0007669"/>
    <property type="project" value="TreeGrafter"/>
</dbReference>
<dbReference type="CDD" id="cd02142">
    <property type="entry name" value="McbC_SagB-like_oxidoreductase"/>
    <property type="match status" value="1"/>
</dbReference>